<comment type="caution">
    <text evidence="6">The sequence shown here is derived from an EMBL/GenBank/DDBJ whole genome shotgun (WGS) entry which is preliminary data.</text>
</comment>
<dbReference type="PROSITE" id="PS50931">
    <property type="entry name" value="HTH_LYSR"/>
    <property type="match status" value="1"/>
</dbReference>
<organism evidence="6 7">
    <name type="scientific">Deinococcus cavernae</name>
    <dbReference type="NCBI Taxonomy" id="2320857"/>
    <lineage>
        <taxon>Bacteria</taxon>
        <taxon>Thermotogati</taxon>
        <taxon>Deinococcota</taxon>
        <taxon>Deinococci</taxon>
        <taxon>Deinococcales</taxon>
        <taxon>Deinococcaceae</taxon>
        <taxon>Deinococcus</taxon>
    </lineage>
</organism>
<dbReference type="GO" id="GO:0005829">
    <property type="term" value="C:cytosol"/>
    <property type="evidence" value="ECO:0007669"/>
    <property type="project" value="TreeGrafter"/>
</dbReference>
<dbReference type="GO" id="GO:0003700">
    <property type="term" value="F:DNA-binding transcription factor activity"/>
    <property type="evidence" value="ECO:0007669"/>
    <property type="project" value="InterPro"/>
</dbReference>
<dbReference type="InterPro" id="IPR005119">
    <property type="entry name" value="LysR_subst-bd"/>
</dbReference>
<dbReference type="PANTHER" id="PTHR30419">
    <property type="entry name" value="HTH-TYPE TRANSCRIPTIONAL REGULATOR YBHD"/>
    <property type="match status" value="1"/>
</dbReference>
<dbReference type="InterPro" id="IPR050950">
    <property type="entry name" value="HTH-type_LysR_regulators"/>
</dbReference>
<dbReference type="CDD" id="cd05466">
    <property type="entry name" value="PBP2_LTTR_substrate"/>
    <property type="match status" value="1"/>
</dbReference>
<proteinExistence type="inferred from homology"/>
<feature type="domain" description="HTH lysR-type" evidence="5">
    <location>
        <begin position="15"/>
        <end position="67"/>
    </location>
</feature>
<protein>
    <submittedName>
        <fullName evidence="6">LysR family transcriptional regulator</fullName>
    </submittedName>
</protein>
<dbReference type="GO" id="GO:0003677">
    <property type="term" value="F:DNA binding"/>
    <property type="evidence" value="ECO:0007669"/>
    <property type="project" value="UniProtKB-KW"/>
</dbReference>
<accession>A0A418VGP6</accession>
<gene>
    <name evidence="6" type="ORF">D3875_01990</name>
</gene>
<sequence length="308" mass="33667">MGQTSRLPRLTALRLRTMLEVARCGSFSGAALELNLSQSTVSHAVSAVETELGLQVFVRGRHGATLTSPGQEVLRHARHALHALEAMAVCAASGAHQGELHLASCRSVLRHFITPALDTWRQYFPDIALRLHDFTGEHDDIECAVLRGDAQVGLGRLPMHPSLVSVPLLQDEYLVVTARHQSASSTWADLQRLPYILCDEDCAGLIAEHMARHAQPPRYSARFRDIGTVLDLVAAGEGYTILTRLAAPQDSGSFQTSPLPTPLWRSIGLVTTTANAAHPWLQHLRRTLLSEEALRARSRGLGPSVRIE</sequence>
<dbReference type="InterPro" id="IPR000847">
    <property type="entry name" value="LysR_HTH_N"/>
</dbReference>
<dbReference type="Proteomes" id="UP000286287">
    <property type="component" value="Unassembled WGS sequence"/>
</dbReference>
<keyword evidence="7" id="KW-1185">Reference proteome</keyword>
<keyword evidence="2" id="KW-0805">Transcription regulation</keyword>
<dbReference type="Pfam" id="PF03466">
    <property type="entry name" value="LysR_substrate"/>
    <property type="match status" value="1"/>
</dbReference>
<evidence type="ECO:0000256" key="3">
    <source>
        <dbReference type="ARBA" id="ARBA00023125"/>
    </source>
</evidence>
<comment type="similarity">
    <text evidence="1">Belongs to the LysR transcriptional regulatory family.</text>
</comment>
<dbReference type="Gene3D" id="1.10.10.10">
    <property type="entry name" value="Winged helix-like DNA-binding domain superfamily/Winged helix DNA-binding domain"/>
    <property type="match status" value="1"/>
</dbReference>
<dbReference type="AlphaFoldDB" id="A0A418VGP6"/>
<dbReference type="SUPFAM" id="SSF53850">
    <property type="entry name" value="Periplasmic binding protein-like II"/>
    <property type="match status" value="1"/>
</dbReference>
<reference evidence="6 7" key="1">
    <citation type="submission" date="2018-09" db="EMBL/GenBank/DDBJ databases">
        <authorList>
            <person name="Zhu H."/>
        </authorList>
    </citation>
    <scope>NUCLEOTIDE SEQUENCE [LARGE SCALE GENOMIC DNA]</scope>
    <source>
        <strain evidence="6 7">K2S05-167</strain>
    </source>
</reference>
<dbReference type="InterPro" id="IPR036388">
    <property type="entry name" value="WH-like_DNA-bd_sf"/>
</dbReference>
<evidence type="ECO:0000313" key="7">
    <source>
        <dbReference type="Proteomes" id="UP000286287"/>
    </source>
</evidence>
<name>A0A418VGP6_9DEIO</name>
<evidence type="ECO:0000313" key="6">
    <source>
        <dbReference type="EMBL" id="RJF75291.1"/>
    </source>
</evidence>
<evidence type="ECO:0000256" key="1">
    <source>
        <dbReference type="ARBA" id="ARBA00009437"/>
    </source>
</evidence>
<dbReference type="EMBL" id="QYUJ01000006">
    <property type="protein sequence ID" value="RJF75291.1"/>
    <property type="molecule type" value="Genomic_DNA"/>
</dbReference>
<evidence type="ECO:0000256" key="2">
    <source>
        <dbReference type="ARBA" id="ARBA00023015"/>
    </source>
</evidence>
<dbReference type="SUPFAM" id="SSF46785">
    <property type="entry name" value="Winged helix' DNA-binding domain"/>
    <property type="match status" value="1"/>
</dbReference>
<dbReference type="PRINTS" id="PR00039">
    <property type="entry name" value="HTHLYSR"/>
</dbReference>
<evidence type="ECO:0000256" key="4">
    <source>
        <dbReference type="ARBA" id="ARBA00023163"/>
    </source>
</evidence>
<evidence type="ECO:0000259" key="5">
    <source>
        <dbReference type="PROSITE" id="PS50931"/>
    </source>
</evidence>
<keyword evidence="4" id="KW-0804">Transcription</keyword>
<keyword evidence="3" id="KW-0238">DNA-binding</keyword>
<dbReference type="Pfam" id="PF00126">
    <property type="entry name" value="HTH_1"/>
    <property type="match status" value="1"/>
</dbReference>
<dbReference type="InterPro" id="IPR036390">
    <property type="entry name" value="WH_DNA-bd_sf"/>
</dbReference>
<dbReference type="Gene3D" id="3.40.190.290">
    <property type="match status" value="1"/>
</dbReference>